<sequence>MNSVSGSHNDKELAPNNSDIDVVRPWLRPCGSGVVTMLKKPLQRHNAHKVLKRVRTQLRVAQNHFRKDLKDIFEIYSKHFYKVLKRQYNMPWLPCMQLEWYYNNVSCLPKNQKAERALPQLHDALQRFAITFYSLQKYNLQSDIESAVTMIRRNEIIDGMHNEILRIMRGRYIDLLRVKVRVRVRTSLCFYIVNHFPKLHMDLQKFAVAFEELIEDEIWDTQVQQALRTTQSYLMMMLCEVESNILALPSLQLPTRVERSIMSSVERNPVDDTRRLVRDWGVLLKYRDYLHAWRHVFKY</sequence>
<name>A0A026W9U9_OOCBI</name>
<protein>
    <submittedName>
        <fullName evidence="1">Uncharacterized protein</fullName>
    </submittedName>
</protein>
<accession>A0A026W9U9</accession>
<organism evidence="1 2">
    <name type="scientific">Ooceraea biroi</name>
    <name type="common">Clonal raider ant</name>
    <name type="synonym">Cerapachys biroi</name>
    <dbReference type="NCBI Taxonomy" id="2015173"/>
    <lineage>
        <taxon>Eukaryota</taxon>
        <taxon>Metazoa</taxon>
        <taxon>Ecdysozoa</taxon>
        <taxon>Arthropoda</taxon>
        <taxon>Hexapoda</taxon>
        <taxon>Insecta</taxon>
        <taxon>Pterygota</taxon>
        <taxon>Neoptera</taxon>
        <taxon>Endopterygota</taxon>
        <taxon>Hymenoptera</taxon>
        <taxon>Apocrita</taxon>
        <taxon>Aculeata</taxon>
        <taxon>Formicoidea</taxon>
        <taxon>Formicidae</taxon>
        <taxon>Dorylinae</taxon>
        <taxon>Ooceraea</taxon>
    </lineage>
</organism>
<gene>
    <name evidence="1" type="ORF">X777_07119</name>
</gene>
<proteinExistence type="predicted"/>
<dbReference type="OrthoDB" id="6613562at2759"/>
<dbReference type="AlphaFoldDB" id="A0A026W9U9"/>
<reference evidence="1 2" key="1">
    <citation type="journal article" date="2014" name="Curr. Biol.">
        <title>The genome of the clonal raider ant Cerapachys biroi.</title>
        <authorList>
            <person name="Oxley P.R."/>
            <person name="Ji L."/>
            <person name="Fetter-Pruneda I."/>
            <person name="McKenzie S.K."/>
            <person name="Li C."/>
            <person name="Hu H."/>
            <person name="Zhang G."/>
            <person name="Kronauer D.J."/>
        </authorList>
    </citation>
    <scope>NUCLEOTIDE SEQUENCE [LARGE SCALE GENOMIC DNA]</scope>
</reference>
<evidence type="ECO:0000313" key="1">
    <source>
        <dbReference type="EMBL" id="EZA52738.1"/>
    </source>
</evidence>
<dbReference type="Proteomes" id="UP000053097">
    <property type="component" value="Unassembled WGS sequence"/>
</dbReference>
<dbReference type="EMBL" id="KK107321">
    <property type="protein sequence ID" value="EZA52738.1"/>
    <property type="molecule type" value="Genomic_DNA"/>
</dbReference>
<evidence type="ECO:0000313" key="2">
    <source>
        <dbReference type="Proteomes" id="UP000053097"/>
    </source>
</evidence>
<keyword evidence="2" id="KW-1185">Reference proteome</keyword>